<dbReference type="PANTHER" id="PTHR24220">
    <property type="entry name" value="IMPORT ATP-BINDING PROTEIN"/>
    <property type="match status" value="1"/>
</dbReference>
<evidence type="ECO:0000313" key="6">
    <source>
        <dbReference type="Proteomes" id="UP001165136"/>
    </source>
</evidence>
<keyword evidence="2" id="KW-0547">Nucleotide-binding</keyword>
<name>A0A9W6QYA0_9PSEU</name>
<keyword evidence="3 5" id="KW-0067">ATP-binding</keyword>
<comment type="caution">
    <text evidence="5">The sequence shown here is derived from an EMBL/GenBank/DDBJ whole genome shotgun (WGS) entry which is preliminary data.</text>
</comment>
<dbReference type="SMART" id="SM00382">
    <property type="entry name" value="AAA"/>
    <property type="match status" value="1"/>
</dbReference>
<evidence type="ECO:0000313" key="5">
    <source>
        <dbReference type="EMBL" id="GLY65011.1"/>
    </source>
</evidence>
<protein>
    <submittedName>
        <fullName evidence="5">ABC transporter ATP-binding protein</fullName>
    </submittedName>
</protein>
<proteinExistence type="inferred from homology"/>
<dbReference type="GO" id="GO:0005886">
    <property type="term" value="C:plasma membrane"/>
    <property type="evidence" value="ECO:0007669"/>
    <property type="project" value="TreeGrafter"/>
</dbReference>
<dbReference type="EMBL" id="BSTI01000003">
    <property type="protein sequence ID" value="GLY65011.1"/>
    <property type="molecule type" value="Genomic_DNA"/>
</dbReference>
<evidence type="ECO:0000259" key="4">
    <source>
        <dbReference type="PROSITE" id="PS50893"/>
    </source>
</evidence>
<organism evidence="5 6">
    <name type="scientific">Amycolatopsis taiwanensis</name>
    <dbReference type="NCBI Taxonomy" id="342230"/>
    <lineage>
        <taxon>Bacteria</taxon>
        <taxon>Bacillati</taxon>
        <taxon>Actinomycetota</taxon>
        <taxon>Actinomycetes</taxon>
        <taxon>Pseudonocardiales</taxon>
        <taxon>Pseudonocardiaceae</taxon>
        <taxon>Amycolatopsis</taxon>
    </lineage>
</organism>
<dbReference type="InterPro" id="IPR015854">
    <property type="entry name" value="ABC_transpr_LolD-like"/>
</dbReference>
<dbReference type="InterPro" id="IPR003439">
    <property type="entry name" value="ABC_transporter-like_ATP-bd"/>
</dbReference>
<dbReference type="AlphaFoldDB" id="A0A9W6QYA0"/>
<reference evidence="5" key="1">
    <citation type="submission" date="2023-03" db="EMBL/GenBank/DDBJ databases">
        <title>Amycolatopsis taiwanensis NBRC 103393.</title>
        <authorList>
            <person name="Ichikawa N."/>
            <person name="Sato H."/>
            <person name="Tonouchi N."/>
        </authorList>
    </citation>
    <scope>NUCLEOTIDE SEQUENCE</scope>
    <source>
        <strain evidence="5">NBRC 103393</strain>
    </source>
</reference>
<dbReference type="GO" id="GO:0022857">
    <property type="term" value="F:transmembrane transporter activity"/>
    <property type="evidence" value="ECO:0007669"/>
    <property type="project" value="TreeGrafter"/>
</dbReference>
<sequence length="222" mass="23714">MAELFELAGIGVDYHTPADTVTAINDVTMTVPETGITVFAGPSGSGKSTLLRVLGLLEPPTRGTLRFDGVDTGALPHSGRRALRRERLGLVFQTPTENLLEYLTVAENLVAAAQLARRTCRPDEILDRLGLGGTGGWRISALSGGQQQRLAFGCALARGCSVLLADEPTSQLDEASADLVLDTMRYLADEGFTVIAVSHDDRLIEIGTRVARMHDGRLDGIT</sequence>
<dbReference type="InterPro" id="IPR017871">
    <property type="entry name" value="ABC_transporter-like_CS"/>
</dbReference>
<gene>
    <name evidence="5" type="ORF">Atai01_16300</name>
</gene>
<evidence type="ECO:0000256" key="3">
    <source>
        <dbReference type="ARBA" id="ARBA00022840"/>
    </source>
</evidence>
<feature type="domain" description="ABC transporter" evidence="4">
    <location>
        <begin position="7"/>
        <end position="221"/>
    </location>
</feature>
<dbReference type="GO" id="GO:0016887">
    <property type="term" value="F:ATP hydrolysis activity"/>
    <property type="evidence" value="ECO:0007669"/>
    <property type="project" value="InterPro"/>
</dbReference>
<evidence type="ECO:0000256" key="1">
    <source>
        <dbReference type="ARBA" id="ARBA00005417"/>
    </source>
</evidence>
<dbReference type="Proteomes" id="UP001165136">
    <property type="component" value="Unassembled WGS sequence"/>
</dbReference>
<dbReference type="InterPro" id="IPR027417">
    <property type="entry name" value="P-loop_NTPase"/>
</dbReference>
<dbReference type="GO" id="GO:0005524">
    <property type="term" value="F:ATP binding"/>
    <property type="evidence" value="ECO:0007669"/>
    <property type="project" value="UniProtKB-KW"/>
</dbReference>
<evidence type="ECO:0000256" key="2">
    <source>
        <dbReference type="ARBA" id="ARBA00022741"/>
    </source>
</evidence>
<dbReference type="RefSeq" id="WP_285486395.1">
    <property type="nucleotide sequence ID" value="NZ_BSTI01000003.1"/>
</dbReference>
<comment type="similarity">
    <text evidence="1">Belongs to the ABC transporter superfamily.</text>
</comment>
<dbReference type="SUPFAM" id="SSF52540">
    <property type="entry name" value="P-loop containing nucleoside triphosphate hydrolases"/>
    <property type="match status" value="1"/>
</dbReference>
<dbReference type="Gene3D" id="3.40.50.300">
    <property type="entry name" value="P-loop containing nucleotide triphosphate hydrolases"/>
    <property type="match status" value="1"/>
</dbReference>
<dbReference type="Pfam" id="PF00005">
    <property type="entry name" value="ABC_tran"/>
    <property type="match status" value="1"/>
</dbReference>
<dbReference type="PANTHER" id="PTHR24220:SF689">
    <property type="entry name" value="LIPOPROTEIN-RELEASING SYSTEM ATP-BINDING PROTEIN LOLD"/>
    <property type="match status" value="1"/>
</dbReference>
<dbReference type="PROSITE" id="PS00211">
    <property type="entry name" value="ABC_TRANSPORTER_1"/>
    <property type="match status" value="1"/>
</dbReference>
<dbReference type="PROSITE" id="PS50893">
    <property type="entry name" value="ABC_TRANSPORTER_2"/>
    <property type="match status" value="1"/>
</dbReference>
<dbReference type="InterPro" id="IPR003593">
    <property type="entry name" value="AAA+_ATPase"/>
</dbReference>
<accession>A0A9W6QYA0</accession>
<keyword evidence="6" id="KW-1185">Reference proteome</keyword>